<accession>A0A2R8AK70</accession>
<gene>
    <name evidence="2" type="primary">ycgJ_1</name>
    <name evidence="2" type="ORF">ALP8811_01457</name>
</gene>
<keyword evidence="3" id="KW-1185">Reference proteome</keyword>
<dbReference type="EMBL" id="OMOI01000001">
    <property type="protein sequence ID" value="SPF76452.1"/>
    <property type="molecule type" value="Genomic_DNA"/>
</dbReference>
<dbReference type="InterPro" id="IPR013216">
    <property type="entry name" value="Methyltransf_11"/>
</dbReference>
<dbReference type="Proteomes" id="UP000244911">
    <property type="component" value="Unassembled WGS sequence"/>
</dbReference>
<protein>
    <submittedName>
        <fullName evidence="2">Putative methyltransferase YcgJ</fullName>
        <ecNumber evidence="2">2.1.1.-</ecNumber>
    </submittedName>
</protein>
<dbReference type="RefSeq" id="WP_108856455.1">
    <property type="nucleotide sequence ID" value="NZ_OMOI01000001.1"/>
</dbReference>
<keyword evidence="2" id="KW-0489">Methyltransferase</keyword>
<feature type="domain" description="Methyltransferase type 11" evidence="1">
    <location>
        <begin position="38"/>
        <end position="115"/>
    </location>
</feature>
<dbReference type="Pfam" id="PF08241">
    <property type="entry name" value="Methyltransf_11"/>
    <property type="match status" value="1"/>
</dbReference>
<organism evidence="2 3">
    <name type="scientific">Aliiroseovarius pelagivivens</name>
    <dbReference type="NCBI Taxonomy" id="1639690"/>
    <lineage>
        <taxon>Bacteria</taxon>
        <taxon>Pseudomonadati</taxon>
        <taxon>Pseudomonadota</taxon>
        <taxon>Alphaproteobacteria</taxon>
        <taxon>Rhodobacterales</taxon>
        <taxon>Paracoccaceae</taxon>
        <taxon>Aliiroseovarius</taxon>
    </lineage>
</organism>
<sequence length="243" mass="26898">MAAKYDRIGIDYAQLRKPDPRIAARIEAALGDAQTVLNVGAGAGSYEPEGRTLTAVEPSAEMIAQRPPSPTRVVQGVAEDLPFDDNSFDAAMAVLTIHHWTDQAKGMTEMRRVTKGPLVILSYDPSFRDFWLLDYIPQLAVLDDGQMPPMAAYDAWLGRVEVTELPIPHDCTDGFLAAYWRRPEAYLDPRIRAAMSSFHAIGDISSELSQLASDLSDGTWARKHADLLELDNRDCGYRLVIAH</sequence>
<reference evidence="2 3" key="1">
    <citation type="submission" date="2018-03" db="EMBL/GenBank/DDBJ databases">
        <authorList>
            <person name="Keele B.F."/>
        </authorList>
    </citation>
    <scope>NUCLEOTIDE SEQUENCE [LARGE SCALE GENOMIC DNA]</scope>
    <source>
        <strain evidence="2 3">CECT 8811</strain>
    </source>
</reference>
<proteinExistence type="predicted"/>
<dbReference type="PANTHER" id="PTHR43591">
    <property type="entry name" value="METHYLTRANSFERASE"/>
    <property type="match status" value="1"/>
</dbReference>
<keyword evidence="2" id="KW-0808">Transferase</keyword>
<dbReference type="AlphaFoldDB" id="A0A2R8AK70"/>
<dbReference type="PANTHER" id="PTHR43591:SF24">
    <property type="entry name" value="2-METHOXY-6-POLYPRENYL-1,4-BENZOQUINOL METHYLASE, MITOCHONDRIAL"/>
    <property type="match status" value="1"/>
</dbReference>
<dbReference type="GO" id="GO:0032259">
    <property type="term" value="P:methylation"/>
    <property type="evidence" value="ECO:0007669"/>
    <property type="project" value="UniProtKB-KW"/>
</dbReference>
<dbReference type="GO" id="GO:0008757">
    <property type="term" value="F:S-adenosylmethionine-dependent methyltransferase activity"/>
    <property type="evidence" value="ECO:0007669"/>
    <property type="project" value="InterPro"/>
</dbReference>
<dbReference type="CDD" id="cd02440">
    <property type="entry name" value="AdoMet_MTases"/>
    <property type="match status" value="1"/>
</dbReference>
<dbReference type="Gene3D" id="3.40.50.150">
    <property type="entry name" value="Vaccinia Virus protein VP39"/>
    <property type="match status" value="1"/>
</dbReference>
<evidence type="ECO:0000313" key="3">
    <source>
        <dbReference type="Proteomes" id="UP000244911"/>
    </source>
</evidence>
<evidence type="ECO:0000259" key="1">
    <source>
        <dbReference type="Pfam" id="PF08241"/>
    </source>
</evidence>
<dbReference type="SUPFAM" id="SSF53335">
    <property type="entry name" value="S-adenosyl-L-methionine-dependent methyltransferases"/>
    <property type="match status" value="1"/>
</dbReference>
<dbReference type="EC" id="2.1.1.-" evidence="2"/>
<dbReference type="InterPro" id="IPR029063">
    <property type="entry name" value="SAM-dependent_MTases_sf"/>
</dbReference>
<evidence type="ECO:0000313" key="2">
    <source>
        <dbReference type="EMBL" id="SPF76452.1"/>
    </source>
</evidence>
<dbReference type="OrthoDB" id="9787738at2"/>
<name>A0A2R8AK70_9RHOB</name>